<dbReference type="Proteomes" id="UP000070544">
    <property type="component" value="Unassembled WGS sequence"/>
</dbReference>
<dbReference type="PANTHER" id="PTHR24198">
    <property type="entry name" value="ANKYRIN REPEAT AND PROTEIN KINASE DOMAIN-CONTAINING PROTEIN"/>
    <property type="match status" value="1"/>
</dbReference>
<organism evidence="4 5">
    <name type="scientific">Gonapodya prolifera (strain JEL478)</name>
    <name type="common">Monoblepharis prolifera</name>
    <dbReference type="NCBI Taxonomy" id="1344416"/>
    <lineage>
        <taxon>Eukaryota</taxon>
        <taxon>Fungi</taxon>
        <taxon>Fungi incertae sedis</taxon>
        <taxon>Chytridiomycota</taxon>
        <taxon>Chytridiomycota incertae sedis</taxon>
        <taxon>Monoblepharidomycetes</taxon>
        <taxon>Monoblepharidales</taxon>
        <taxon>Gonapodyaceae</taxon>
        <taxon>Gonapodya</taxon>
    </lineage>
</organism>
<gene>
    <name evidence="4" type="ORF">M427DRAFT_36408</name>
</gene>
<feature type="repeat" description="ANK" evidence="3">
    <location>
        <begin position="40"/>
        <end position="72"/>
    </location>
</feature>
<dbReference type="PROSITE" id="PS50088">
    <property type="entry name" value="ANK_REPEAT"/>
    <property type="match status" value="1"/>
</dbReference>
<sequence length="170" mass="17935">MRYYPTPEEALLAESSNGNAAVLAILCQYADVNAPTDPRYGFSALSRAVRAGHVESVRCLLDTGVDPNSAHNRPAISEAAVLNRSDVPSAKKIVLMSAAQSGHADVVEVLLDHSGADLSGLINFAIHVAAMGGNTAVLRVFRKRGVYVDKVLGSGKGKSLNQFLGQEATF</sequence>
<keyword evidence="5" id="KW-1185">Reference proteome</keyword>
<proteinExistence type="predicted"/>
<keyword evidence="1" id="KW-0677">Repeat</keyword>
<evidence type="ECO:0000313" key="4">
    <source>
        <dbReference type="EMBL" id="KXS10936.1"/>
    </source>
</evidence>
<dbReference type="STRING" id="1344416.A0A139A2C2"/>
<accession>A0A139A2C2</accession>
<dbReference type="InterPro" id="IPR002110">
    <property type="entry name" value="Ankyrin_rpt"/>
</dbReference>
<dbReference type="SUPFAM" id="SSF48403">
    <property type="entry name" value="Ankyrin repeat"/>
    <property type="match status" value="1"/>
</dbReference>
<dbReference type="Pfam" id="PF00023">
    <property type="entry name" value="Ank"/>
    <property type="match status" value="1"/>
</dbReference>
<dbReference type="OrthoDB" id="76098at2759"/>
<dbReference type="SMART" id="SM00248">
    <property type="entry name" value="ANK"/>
    <property type="match status" value="3"/>
</dbReference>
<name>A0A139A2C2_GONPJ</name>
<dbReference type="PANTHER" id="PTHR24198:SF165">
    <property type="entry name" value="ANKYRIN REPEAT-CONTAINING PROTEIN-RELATED"/>
    <property type="match status" value="1"/>
</dbReference>
<evidence type="ECO:0000256" key="1">
    <source>
        <dbReference type="ARBA" id="ARBA00022737"/>
    </source>
</evidence>
<evidence type="ECO:0000256" key="2">
    <source>
        <dbReference type="ARBA" id="ARBA00023043"/>
    </source>
</evidence>
<reference evidence="4 5" key="1">
    <citation type="journal article" date="2015" name="Genome Biol. Evol.">
        <title>Phylogenomic analyses indicate that early fungi evolved digesting cell walls of algal ancestors of land plants.</title>
        <authorList>
            <person name="Chang Y."/>
            <person name="Wang S."/>
            <person name="Sekimoto S."/>
            <person name="Aerts A.L."/>
            <person name="Choi C."/>
            <person name="Clum A."/>
            <person name="LaButti K.M."/>
            <person name="Lindquist E.A."/>
            <person name="Yee Ngan C."/>
            <person name="Ohm R.A."/>
            <person name="Salamov A.A."/>
            <person name="Grigoriev I.V."/>
            <person name="Spatafora J.W."/>
            <person name="Berbee M.L."/>
        </authorList>
    </citation>
    <scope>NUCLEOTIDE SEQUENCE [LARGE SCALE GENOMIC DNA]</scope>
    <source>
        <strain evidence="4 5">JEL478</strain>
    </source>
</reference>
<evidence type="ECO:0000256" key="3">
    <source>
        <dbReference type="PROSITE-ProRule" id="PRU00023"/>
    </source>
</evidence>
<evidence type="ECO:0000313" key="5">
    <source>
        <dbReference type="Proteomes" id="UP000070544"/>
    </source>
</evidence>
<dbReference type="Gene3D" id="1.25.40.20">
    <property type="entry name" value="Ankyrin repeat-containing domain"/>
    <property type="match status" value="1"/>
</dbReference>
<dbReference type="AlphaFoldDB" id="A0A139A2C2"/>
<dbReference type="InterPro" id="IPR036770">
    <property type="entry name" value="Ankyrin_rpt-contain_sf"/>
</dbReference>
<dbReference type="Pfam" id="PF12796">
    <property type="entry name" value="Ank_2"/>
    <property type="match status" value="1"/>
</dbReference>
<keyword evidence="2 3" id="KW-0040">ANK repeat</keyword>
<dbReference type="PROSITE" id="PS50297">
    <property type="entry name" value="ANK_REP_REGION"/>
    <property type="match status" value="1"/>
</dbReference>
<dbReference type="EMBL" id="KQ965811">
    <property type="protein sequence ID" value="KXS10936.1"/>
    <property type="molecule type" value="Genomic_DNA"/>
</dbReference>
<protein>
    <submittedName>
        <fullName evidence="4">Ankyrin</fullName>
    </submittedName>
</protein>